<accession>A0ABR4F456</accession>
<feature type="compositionally biased region" description="Polar residues" evidence="4">
    <location>
        <begin position="121"/>
        <end position="131"/>
    </location>
</feature>
<comment type="caution">
    <text evidence="5">The sequence shown here is derived from an EMBL/GenBank/DDBJ whole genome shotgun (WGS) entry which is preliminary data.</text>
</comment>
<reference evidence="5 6" key="1">
    <citation type="submission" date="2024-03" db="EMBL/GenBank/DDBJ databases">
        <title>A high-quality draft genome sequence of Diaporthe vaccinii, a causative agent of upright dieback and viscid rot disease in cranberry plants.</title>
        <authorList>
            <person name="Sarrasin M."/>
            <person name="Lang B.F."/>
            <person name="Burger G."/>
        </authorList>
    </citation>
    <scope>NUCLEOTIDE SEQUENCE [LARGE SCALE GENOMIC DNA]</scope>
    <source>
        <strain evidence="5 6">IS7</strain>
    </source>
</reference>
<keyword evidence="2 3" id="KW-0040">ANK repeat</keyword>
<evidence type="ECO:0000256" key="3">
    <source>
        <dbReference type="PROSITE-ProRule" id="PRU00023"/>
    </source>
</evidence>
<dbReference type="SMART" id="SM00248">
    <property type="entry name" value="ANK"/>
    <property type="match status" value="3"/>
</dbReference>
<feature type="compositionally biased region" description="Acidic residues" evidence="4">
    <location>
        <begin position="148"/>
        <end position="171"/>
    </location>
</feature>
<keyword evidence="1" id="KW-0677">Repeat</keyword>
<sequence length="707" mass="78693">MSRTHIIQNTIPTRYDPRVTVMPCEPARVPRLPVEILYQIAKALPQPKQVYHLALASKETWEYLQPALYECEVTFEARLAHTFEGESSTTLEQFSDDYSLDTFSDFASSEEDGSWGGYESDIQNDSAQHGSDWQDDLQSDGDQHGNDWENDVQGENDFQSDDYDYSEDDSATEASGSHRERTSRCQGASIFGYCDGRIDIEKRIFKASKPEGDDPIRIDGAMSALHWAAKQGASGLSVAQKAIRAALAHQPSYINGVKLQERYIPDPKNDYTLFPRCIPVDLPPPLFLAVAHGNFEVFKALLDAGSAVNLLQGQSVCGYRSQWARGTLTSFKIHEECMEGRFDPCMCECRHEYWRGDLVEEEPRICQLVGHIAVRYDQPEMLKVLLQSGLNIQPPQPRSLHLAQFAVRRASLAALEVLLDHDPSLVHSRLQHGTLLHSVRFIGQNAERDVRDGLMRSTISCLLDHGAVLNARAHDEVDRSDGESETDDGLTALQAALLFPLETVRADPKLFTSLHAAEVLVSMGANWNQGLPVARHTPSHILYRCFKKAVVITSSTMLAGKERAQCVEIRVAWGRVFKTIVETAQESLTRDSSQRRNALRLFSLLFAELVKFWTESSEHSWSICPLAAKGIGELLLSTGITPSDAYMQKWMLGNQCHLPGSDSCSATSQGSGCVHQDSGGRPLYEGAADGSCWRNIDIDLESARCDE</sequence>
<evidence type="ECO:0008006" key="7">
    <source>
        <dbReference type="Google" id="ProtNLM"/>
    </source>
</evidence>
<feature type="repeat" description="ANK" evidence="3">
    <location>
        <begin position="281"/>
        <end position="313"/>
    </location>
</feature>
<keyword evidence="6" id="KW-1185">Reference proteome</keyword>
<evidence type="ECO:0000313" key="6">
    <source>
        <dbReference type="Proteomes" id="UP001600888"/>
    </source>
</evidence>
<name>A0ABR4F456_9PEZI</name>
<dbReference type="PROSITE" id="PS50088">
    <property type="entry name" value="ANK_REPEAT"/>
    <property type="match status" value="1"/>
</dbReference>
<feature type="region of interest" description="Disordered" evidence="4">
    <location>
        <begin position="110"/>
        <end position="181"/>
    </location>
</feature>
<gene>
    <name evidence="5" type="ORF">FJTKL_01748</name>
</gene>
<evidence type="ECO:0000256" key="4">
    <source>
        <dbReference type="SAM" id="MobiDB-lite"/>
    </source>
</evidence>
<dbReference type="Proteomes" id="UP001600888">
    <property type="component" value="Unassembled WGS sequence"/>
</dbReference>
<dbReference type="SUPFAM" id="SSF48403">
    <property type="entry name" value="Ankyrin repeat"/>
    <property type="match status" value="1"/>
</dbReference>
<dbReference type="PANTHER" id="PTHR24189">
    <property type="entry name" value="MYOTROPHIN"/>
    <property type="match status" value="1"/>
</dbReference>
<proteinExistence type="predicted"/>
<evidence type="ECO:0000256" key="1">
    <source>
        <dbReference type="ARBA" id="ARBA00022737"/>
    </source>
</evidence>
<protein>
    <recommendedName>
        <fullName evidence="7">Ankyrin repeat protein</fullName>
    </recommendedName>
</protein>
<evidence type="ECO:0000313" key="5">
    <source>
        <dbReference type="EMBL" id="KAL2289475.1"/>
    </source>
</evidence>
<dbReference type="EMBL" id="JBAWTH010000012">
    <property type="protein sequence ID" value="KAL2289475.1"/>
    <property type="molecule type" value="Genomic_DNA"/>
</dbReference>
<organism evidence="5 6">
    <name type="scientific">Diaporthe vaccinii</name>
    <dbReference type="NCBI Taxonomy" id="105482"/>
    <lineage>
        <taxon>Eukaryota</taxon>
        <taxon>Fungi</taxon>
        <taxon>Dikarya</taxon>
        <taxon>Ascomycota</taxon>
        <taxon>Pezizomycotina</taxon>
        <taxon>Sordariomycetes</taxon>
        <taxon>Sordariomycetidae</taxon>
        <taxon>Diaporthales</taxon>
        <taxon>Diaporthaceae</taxon>
        <taxon>Diaporthe</taxon>
        <taxon>Diaporthe eres species complex</taxon>
    </lineage>
</organism>
<dbReference type="Gene3D" id="1.25.40.20">
    <property type="entry name" value="Ankyrin repeat-containing domain"/>
    <property type="match status" value="1"/>
</dbReference>
<dbReference type="InterPro" id="IPR036770">
    <property type="entry name" value="Ankyrin_rpt-contain_sf"/>
</dbReference>
<dbReference type="InterPro" id="IPR050745">
    <property type="entry name" value="Multifunctional_regulatory"/>
</dbReference>
<evidence type="ECO:0000256" key="2">
    <source>
        <dbReference type="ARBA" id="ARBA00023043"/>
    </source>
</evidence>
<dbReference type="InterPro" id="IPR002110">
    <property type="entry name" value="Ankyrin_rpt"/>
</dbReference>